<evidence type="ECO:0000313" key="1">
    <source>
        <dbReference type="EMBL" id="CAH0098265.1"/>
    </source>
</evidence>
<reference evidence="1" key="1">
    <citation type="submission" date="2021-11" db="EMBL/GenBank/DDBJ databases">
        <authorList>
            <person name="Schell T."/>
        </authorList>
    </citation>
    <scope>NUCLEOTIDE SEQUENCE</scope>
    <source>
        <strain evidence="1">M5</strain>
    </source>
</reference>
<sequence>MGFLSMNTLRSCGPTIGQDMVSRRRILSRSRDDLHLDNFPEEEDDVWHIKEKLYKFKNEIMGRPFLMEKYVSAFEQRESHPAHIVALLNRDEGEIVRFHRSGDKTPSREDIVMMTIINHSFPSSAINYGNIRKKKERKKEKENTLVCVPRVIAASCLSMTLALLVCLISYSRNQNYDSFVVVWLTGDDGKKGSVIVIPPVI</sequence>
<accession>A0A8J2WE69</accession>
<comment type="caution">
    <text evidence="1">The sequence shown here is derived from an EMBL/GenBank/DDBJ whole genome shotgun (WGS) entry which is preliminary data.</text>
</comment>
<keyword evidence="2" id="KW-1185">Reference proteome</keyword>
<gene>
    <name evidence="1" type="ORF">DGAL_LOCUS312</name>
</gene>
<dbReference type="Proteomes" id="UP000789390">
    <property type="component" value="Unassembled WGS sequence"/>
</dbReference>
<evidence type="ECO:0000313" key="2">
    <source>
        <dbReference type="Proteomes" id="UP000789390"/>
    </source>
</evidence>
<name>A0A8J2WE69_9CRUS</name>
<organism evidence="1 2">
    <name type="scientific">Daphnia galeata</name>
    <dbReference type="NCBI Taxonomy" id="27404"/>
    <lineage>
        <taxon>Eukaryota</taxon>
        <taxon>Metazoa</taxon>
        <taxon>Ecdysozoa</taxon>
        <taxon>Arthropoda</taxon>
        <taxon>Crustacea</taxon>
        <taxon>Branchiopoda</taxon>
        <taxon>Diplostraca</taxon>
        <taxon>Cladocera</taxon>
        <taxon>Anomopoda</taxon>
        <taxon>Daphniidae</taxon>
        <taxon>Daphnia</taxon>
    </lineage>
</organism>
<proteinExistence type="predicted"/>
<dbReference type="AlphaFoldDB" id="A0A8J2WE69"/>
<dbReference type="EMBL" id="CAKKLH010000001">
    <property type="protein sequence ID" value="CAH0098265.1"/>
    <property type="molecule type" value="Genomic_DNA"/>
</dbReference>
<protein>
    <submittedName>
        <fullName evidence="1">Uncharacterized protein</fullName>
    </submittedName>
</protein>